<dbReference type="KEGG" id="bja:bll3028"/>
<feature type="region of interest" description="Disordered" evidence="3">
    <location>
        <begin position="1"/>
        <end position="30"/>
    </location>
</feature>
<organism evidence="4 5">
    <name type="scientific">Bradyrhizobium diazoefficiens (strain JCM 10833 / BCRC 13528 / IAM 13628 / NBRC 14792 / USDA 110)</name>
    <dbReference type="NCBI Taxonomy" id="224911"/>
    <lineage>
        <taxon>Bacteria</taxon>
        <taxon>Pseudomonadati</taxon>
        <taxon>Pseudomonadota</taxon>
        <taxon>Alphaproteobacteria</taxon>
        <taxon>Hyphomicrobiales</taxon>
        <taxon>Nitrobacteraceae</taxon>
        <taxon>Bradyrhizobium</taxon>
    </lineage>
</organism>
<dbReference type="HOGENOM" id="CLU_010194_1_2_5"/>
<dbReference type="PANTHER" id="PTHR43943:SF17">
    <property type="entry name" value="3-PHENYLPROPIONATE-DIHYDRODIOL_CINNAMIC ACID-DIHYDRODIOL DEHYDROGENASE"/>
    <property type="match status" value="1"/>
</dbReference>
<accession>Q89QU6</accession>
<dbReference type="InterPro" id="IPR002347">
    <property type="entry name" value="SDR_fam"/>
</dbReference>
<protein>
    <submittedName>
        <fullName evidence="4">Bll3028 protein</fullName>
    </submittedName>
</protein>
<dbReference type="Proteomes" id="UP000002526">
    <property type="component" value="Chromosome"/>
</dbReference>
<dbReference type="Pfam" id="PF13561">
    <property type="entry name" value="adh_short_C2"/>
    <property type="match status" value="1"/>
</dbReference>
<dbReference type="InParanoid" id="Q89QU6"/>
<dbReference type="PhylomeDB" id="Q89QU6"/>
<dbReference type="EMBL" id="BA000040">
    <property type="protein sequence ID" value="BAC48293.1"/>
    <property type="molecule type" value="Genomic_DNA"/>
</dbReference>
<evidence type="ECO:0000256" key="1">
    <source>
        <dbReference type="ARBA" id="ARBA00006484"/>
    </source>
</evidence>
<name>Q89QU6_BRADU</name>
<dbReference type="Gene3D" id="3.40.50.720">
    <property type="entry name" value="NAD(P)-binding Rossmann-like Domain"/>
    <property type="match status" value="1"/>
</dbReference>
<evidence type="ECO:0000256" key="3">
    <source>
        <dbReference type="SAM" id="MobiDB-lite"/>
    </source>
</evidence>
<dbReference type="InterPro" id="IPR036291">
    <property type="entry name" value="NAD(P)-bd_dom_sf"/>
</dbReference>
<dbReference type="PANTHER" id="PTHR43943">
    <property type="entry name" value="DEHYDROGENASE/REDUCTASE (SDR FAMILY) MEMBER 4"/>
    <property type="match status" value="1"/>
</dbReference>
<evidence type="ECO:0000313" key="5">
    <source>
        <dbReference type="Proteomes" id="UP000002526"/>
    </source>
</evidence>
<dbReference type="EnsemblBacteria" id="BAC48293">
    <property type="protein sequence ID" value="BAC48293"/>
    <property type="gene ID" value="BAC48293"/>
</dbReference>
<dbReference type="PATRIC" id="fig|224911.5.peg.3012"/>
<keyword evidence="5" id="KW-1185">Reference proteome</keyword>
<reference evidence="5" key="1">
    <citation type="journal article" date="2002" name="DNA Res.">
        <title>Complete genomic sequence of nitrogen-fixing symbiotic bacterium Bradyrhizobium japonicum USDA110.</title>
        <authorList>
            <person name="Kaneko T."/>
            <person name="Nakamura Y."/>
            <person name="Sato S."/>
            <person name="Minamisawa K."/>
            <person name="Uchiumi T."/>
            <person name="Sasamoto S."/>
            <person name="Watanabe A."/>
            <person name="Idesawa K."/>
            <person name="Iriguchi M."/>
            <person name="Kawashima K."/>
            <person name="Kohara M."/>
            <person name="Matsumoto M."/>
            <person name="Shimpo S."/>
            <person name="Tsuruoka H."/>
            <person name="Wada T."/>
            <person name="Yamada M."/>
            <person name="Tabata S."/>
        </authorList>
    </citation>
    <scope>NUCLEOTIDE SEQUENCE [LARGE SCALE GENOMIC DNA]</scope>
    <source>
        <strain evidence="5">JCM 10833 / BCRC 13528 / IAM 13628 / NBRC 14792 / USDA 110</strain>
    </source>
</reference>
<comment type="similarity">
    <text evidence="1">Belongs to the short-chain dehydrogenases/reductases (SDR) family.</text>
</comment>
<dbReference type="SUPFAM" id="SSF51735">
    <property type="entry name" value="NAD(P)-binding Rossmann-fold domains"/>
    <property type="match status" value="1"/>
</dbReference>
<dbReference type="FunFam" id="3.40.50.720:FF:000084">
    <property type="entry name" value="Short-chain dehydrogenase reductase"/>
    <property type="match status" value="1"/>
</dbReference>
<dbReference type="GO" id="GO:0016491">
    <property type="term" value="F:oxidoreductase activity"/>
    <property type="evidence" value="ECO:0007669"/>
    <property type="project" value="UniProtKB-KW"/>
</dbReference>
<dbReference type="PRINTS" id="PR00081">
    <property type="entry name" value="GDHRDH"/>
</dbReference>
<evidence type="ECO:0000256" key="2">
    <source>
        <dbReference type="ARBA" id="ARBA00023002"/>
    </source>
</evidence>
<sequence length="289" mass="30076">MVMGPGFRQDDIGGGTALRSRRRRATNNKEDKTMDLGLKGKNAIVLGGTRGIGRAIAATLAGEGANVAVCARNADQVAATVTELKTSGIRATGSPVDVTDGAALKSWVEGAAKELGGIDMLFSNAGAMAQGQDAASWEQNFRLDVLGAVHAFDAARPFLEASGETSGDAAFVIIASISAAQADLASSYGPIKAALIHMAKGLARQYAKKKIRVNVVSPGTVYFKGGVWNTIEQNMPERYKDAMKRNPTGRMATPQEIASAAVFLASPVSGFTTGSNLVVDGAISNRVNF</sequence>
<dbReference type="OrthoDB" id="9793325at2"/>
<keyword evidence="2" id="KW-0560">Oxidoreductase</keyword>
<evidence type="ECO:0000313" key="4">
    <source>
        <dbReference type="EMBL" id="BAC48293.1"/>
    </source>
</evidence>
<proteinExistence type="inferred from homology"/>
<dbReference type="STRING" id="224911.AAV28_12150"/>
<dbReference type="AlphaFoldDB" id="Q89QU6"/>
<dbReference type="eggNOG" id="COG1028">
    <property type="taxonomic scope" value="Bacteria"/>
</dbReference>
<gene>
    <name evidence="4" type="ordered locus">bll3028</name>
</gene>